<dbReference type="InterPro" id="IPR016160">
    <property type="entry name" value="Ald_DH_CS_CYS"/>
</dbReference>
<reference evidence="5 6" key="1">
    <citation type="journal article" date="2024" name="Nat. Commun.">
        <title>Phylogenomics reveals the evolutionary origins of lichenization in chlorophyte algae.</title>
        <authorList>
            <person name="Puginier C."/>
            <person name="Libourel C."/>
            <person name="Otte J."/>
            <person name="Skaloud P."/>
            <person name="Haon M."/>
            <person name="Grisel S."/>
            <person name="Petersen M."/>
            <person name="Berrin J.G."/>
            <person name="Delaux P.M."/>
            <person name="Dal Grande F."/>
            <person name="Keller J."/>
        </authorList>
    </citation>
    <scope>NUCLEOTIDE SEQUENCE [LARGE SCALE GENOMIC DNA]</scope>
    <source>
        <strain evidence="5 6">SAG 2145</strain>
    </source>
</reference>
<protein>
    <recommendedName>
        <fullName evidence="4">Aldehyde dehydrogenase domain-containing protein</fullName>
    </recommendedName>
</protein>
<dbReference type="InterPro" id="IPR016162">
    <property type="entry name" value="Ald_DH_N"/>
</dbReference>
<dbReference type="EMBL" id="JALJOS010000071">
    <property type="protein sequence ID" value="KAK9817407.1"/>
    <property type="molecule type" value="Genomic_DNA"/>
</dbReference>
<dbReference type="GO" id="GO:0005739">
    <property type="term" value="C:mitochondrion"/>
    <property type="evidence" value="ECO:0007669"/>
    <property type="project" value="TreeGrafter"/>
</dbReference>
<dbReference type="Pfam" id="PF00171">
    <property type="entry name" value="Aldedh"/>
    <property type="match status" value="2"/>
</dbReference>
<keyword evidence="2" id="KW-0560">Oxidoreductase</keyword>
<keyword evidence="6" id="KW-1185">Reference proteome</keyword>
<dbReference type="GO" id="GO:0010133">
    <property type="term" value="P:L-proline catabolic process to L-glutamate"/>
    <property type="evidence" value="ECO:0007669"/>
    <property type="project" value="TreeGrafter"/>
</dbReference>
<sequence>MLSHLAIFSQVARSSSRSSRLADRCIASWATVDPANLSAANPAQCYNLVNGEWQLTNTSASIPDPYNGEPFIKYPDTQGNETELFVKSLRTTPKSGLHNPLKNPERYIMYGEISARVSEELRKPEVADFFAQLVQRVSPKSYTQAMGEVKISQKFFENYSGDQVRFTAKSSGISGDHPGQYCNSYRFPFGPVGLVTPFNFPLEIPALQLAGALFMGNKPLLHVDRRVSLVPEQLAQPRSTLFTGSHRIANKLSKDLGGKVFLEDAGFDWKILGPDVEQEEYVAWVCDQDAYSSSGQKCSAQSILFMHTNWANAGFIDKIAERAARRNLDDGTVGPVLTWTTDGMLGHVEWLLKIPGAKVLFGGTPLEGHSIPDCYGAIKPTAVFVPLEEILKDENFDLVTTEVFGPVQVVTEYNDAMLPMVLQALEKLNAHLSAAVVSNDHEFLGKVLGNTVNGTTYAGLMARCTGAPQNHWFGPASDPRAAGIGTPEAIRLVWSCHREIVNDFGPVPQAPEGADYPQS</sequence>
<dbReference type="SUPFAM" id="SSF53720">
    <property type="entry name" value="ALDH-like"/>
    <property type="match status" value="1"/>
</dbReference>
<proteinExistence type="inferred from homology"/>
<comment type="similarity">
    <text evidence="1">Belongs to the aldehyde dehydrogenase family.</text>
</comment>
<evidence type="ECO:0000259" key="4">
    <source>
        <dbReference type="Pfam" id="PF00171"/>
    </source>
</evidence>
<dbReference type="InterPro" id="IPR044638">
    <property type="entry name" value="ALDH7A1-like"/>
</dbReference>
<dbReference type="GO" id="GO:0004029">
    <property type="term" value="F:aldehyde dehydrogenase (NAD+) activity"/>
    <property type="evidence" value="ECO:0007669"/>
    <property type="project" value="InterPro"/>
</dbReference>
<dbReference type="InterPro" id="IPR016163">
    <property type="entry name" value="Ald_DH_C"/>
</dbReference>
<evidence type="ECO:0000313" key="5">
    <source>
        <dbReference type="EMBL" id="KAK9817407.1"/>
    </source>
</evidence>
<accession>A0AAW1QAG5</accession>
<dbReference type="PANTHER" id="PTHR43521:SF7">
    <property type="entry name" value="DELTA-1-PYRROLINE-5-CARBOXYLATE DEHYDROGENASE 12A1, MITOCHONDRIAL"/>
    <property type="match status" value="1"/>
</dbReference>
<dbReference type="PROSITE" id="PS00070">
    <property type="entry name" value="ALDEHYDE_DEHYDR_CYS"/>
    <property type="match status" value="1"/>
</dbReference>
<dbReference type="Gene3D" id="3.40.309.10">
    <property type="entry name" value="Aldehyde Dehydrogenase, Chain A, domain 2"/>
    <property type="match status" value="1"/>
</dbReference>
<dbReference type="InterPro" id="IPR016161">
    <property type="entry name" value="Ald_DH/histidinol_DH"/>
</dbReference>
<organism evidence="5 6">
    <name type="scientific">Apatococcus lobatus</name>
    <dbReference type="NCBI Taxonomy" id="904363"/>
    <lineage>
        <taxon>Eukaryota</taxon>
        <taxon>Viridiplantae</taxon>
        <taxon>Chlorophyta</taxon>
        <taxon>core chlorophytes</taxon>
        <taxon>Trebouxiophyceae</taxon>
        <taxon>Chlorellales</taxon>
        <taxon>Chlorellaceae</taxon>
        <taxon>Apatococcus</taxon>
    </lineage>
</organism>
<feature type="domain" description="Aldehyde dehydrogenase" evidence="4">
    <location>
        <begin position="64"/>
        <end position="235"/>
    </location>
</feature>
<feature type="domain" description="Aldehyde dehydrogenase" evidence="4">
    <location>
        <begin position="240"/>
        <end position="458"/>
    </location>
</feature>
<dbReference type="GO" id="GO:0003842">
    <property type="term" value="F:L-glutamate gamma-semialdehyde dehydrogenase activity"/>
    <property type="evidence" value="ECO:0007669"/>
    <property type="project" value="TreeGrafter"/>
</dbReference>
<dbReference type="InterPro" id="IPR015590">
    <property type="entry name" value="Aldehyde_DH_dom"/>
</dbReference>
<dbReference type="AlphaFoldDB" id="A0AAW1QAG5"/>
<evidence type="ECO:0000313" key="6">
    <source>
        <dbReference type="Proteomes" id="UP001438707"/>
    </source>
</evidence>
<evidence type="ECO:0000256" key="3">
    <source>
        <dbReference type="ARBA" id="ARBA00023027"/>
    </source>
</evidence>
<comment type="caution">
    <text evidence="5">The sequence shown here is derived from an EMBL/GenBank/DDBJ whole genome shotgun (WGS) entry which is preliminary data.</text>
</comment>
<evidence type="ECO:0000256" key="1">
    <source>
        <dbReference type="ARBA" id="ARBA00009986"/>
    </source>
</evidence>
<dbReference type="Gene3D" id="3.40.605.10">
    <property type="entry name" value="Aldehyde Dehydrogenase, Chain A, domain 1"/>
    <property type="match status" value="2"/>
</dbReference>
<keyword evidence="3" id="KW-0520">NAD</keyword>
<name>A0AAW1QAG5_9CHLO</name>
<dbReference type="PANTHER" id="PTHR43521">
    <property type="entry name" value="ALPHA-AMINOADIPIC SEMIALDEHYDE DEHYDROGENASE"/>
    <property type="match status" value="1"/>
</dbReference>
<dbReference type="Proteomes" id="UP001438707">
    <property type="component" value="Unassembled WGS sequence"/>
</dbReference>
<evidence type="ECO:0000256" key="2">
    <source>
        <dbReference type="ARBA" id="ARBA00023002"/>
    </source>
</evidence>
<gene>
    <name evidence="5" type="ORF">WJX74_003738</name>
</gene>